<dbReference type="SUPFAM" id="SSF51905">
    <property type="entry name" value="FAD/NAD(P)-binding domain"/>
    <property type="match status" value="1"/>
</dbReference>
<name>W2RKE3_CYPE1</name>
<gene>
    <name evidence="4" type="ORF">HMPREF1541_08476</name>
</gene>
<dbReference type="InterPro" id="IPR036188">
    <property type="entry name" value="FAD/NAD-bd_sf"/>
</dbReference>
<dbReference type="EMBL" id="KB822725">
    <property type="protein sequence ID" value="ETN36199.1"/>
    <property type="molecule type" value="Genomic_DNA"/>
</dbReference>
<dbReference type="Pfam" id="PF00732">
    <property type="entry name" value="GMC_oxred_N"/>
    <property type="match status" value="1"/>
</dbReference>
<dbReference type="GO" id="GO:0050660">
    <property type="term" value="F:flavin adenine dinucleotide binding"/>
    <property type="evidence" value="ECO:0007669"/>
    <property type="project" value="InterPro"/>
</dbReference>
<dbReference type="Pfam" id="PF05199">
    <property type="entry name" value="GMC_oxred_C"/>
    <property type="match status" value="1"/>
</dbReference>
<dbReference type="InParanoid" id="W2RKE3"/>
<dbReference type="Gene3D" id="3.30.560.10">
    <property type="entry name" value="Glucose Oxidase, domain 3"/>
    <property type="match status" value="1"/>
</dbReference>
<dbReference type="OrthoDB" id="269227at2759"/>
<evidence type="ECO:0000256" key="1">
    <source>
        <dbReference type="ARBA" id="ARBA00010790"/>
    </source>
</evidence>
<protein>
    <recommendedName>
        <fullName evidence="3">Glucose-methanol-choline oxidoreductase N-terminal domain-containing protein</fullName>
    </recommendedName>
</protein>
<dbReference type="InterPro" id="IPR012132">
    <property type="entry name" value="GMC_OxRdtase"/>
</dbReference>
<dbReference type="RefSeq" id="XP_008721017.1">
    <property type="nucleotide sequence ID" value="XM_008722795.1"/>
</dbReference>
<dbReference type="eggNOG" id="KOG1238">
    <property type="taxonomic scope" value="Eukaryota"/>
</dbReference>
<feature type="domain" description="Glucose-methanol-choline oxidoreductase N-terminal" evidence="3">
    <location>
        <begin position="354"/>
        <end position="368"/>
    </location>
</feature>
<dbReference type="PIRSF" id="PIRSF000137">
    <property type="entry name" value="Alcohol_oxidase"/>
    <property type="match status" value="1"/>
</dbReference>
<comment type="similarity">
    <text evidence="1">Belongs to the GMC oxidoreductase family.</text>
</comment>
<dbReference type="HOGENOM" id="CLU_002865_4_1_1"/>
<evidence type="ECO:0000313" key="5">
    <source>
        <dbReference type="Proteomes" id="UP000030752"/>
    </source>
</evidence>
<evidence type="ECO:0000259" key="3">
    <source>
        <dbReference type="PROSITE" id="PS00624"/>
    </source>
</evidence>
<keyword evidence="5" id="KW-1185">Reference proteome</keyword>
<evidence type="ECO:0000256" key="2">
    <source>
        <dbReference type="SAM" id="SignalP"/>
    </source>
</evidence>
<dbReference type="AlphaFoldDB" id="W2RKE3"/>
<dbReference type="SUPFAM" id="SSF54373">
    <property type="entry name" value="FAD-linked reductases, C-terminal domain"/>
    <property type="match status" value="1"/>
</dbReference>
<dbReference type="InterPro" id="IPR000172">
    <property type="entry name" value="GMC_OxRdtase_N"/>
</dbReference>
<organism evidence="4 5">
    <name type="scientific">Cyphellophora europaea (strain CBS 101466)</name>
    <name type="common">Phialophora europaea</name>
    <dbReference type="NCBI Taxonomy" id="1220924"/>
    <lineage>
        <taxon>Eukaryota</taxon>
        <taxon>Fungi</taxon>
        <taxon>Dikarya</taxon>
        <taxon>Ascomycota</taxon>
        <taxon>Pezizomycotina</taxon>
        <taxon>Eurotiomycetes</taxon>
        <taxon>Chaetothyriomycetidae</taxon>
        <taxon>Chaetothyriales</taxon>
        <taxon>Cyphellophoraceae</taxon>
        <taxon>Cyphellophora</taxon>
    </lineage>
</organism>
<feature type="signal peptide" evidence="2">
    <location>
        <begin position="1"/>
        <end position="20"/>
    </location>
</feature>
<dbReference type="PROSITE" id="PS00624">
    <property type="entry name" value="GMC_OXRED_2"/>
    <property type="match status" value="1"/>
</dbReference>
<dbReference type="STRING" id="1220924.W2RKE3"/>
<sequence>MLGFKHVLTGTAVLATLSRALPADHVQANSDTYEYIVIGSGPGGGPLAANLAEAGHSVLVLEAGVNKTDTINQTIPAFFGLNQIDPEQGWFFYVHNFEDEEDAALDEKLVWETSEGDKYVGADPPEGSRRLGVFYPRAGTLGGCDTHNGGIVVVPPDRDWDQIANITGDDSWSASHMRSYYEAIEDNLHVQEGVPGHGFGGYLGVDVTHADVIAKDPQRIANARGTAAGFGKDERSVSTDWDTVVLNDINALAPSRDTDEDLYQMPFKVDKAGRRSSAATRLNEAFNGGHPVTVKFNSLASRILLDNDLRATGVEYLEGEQLYRADPRVNVSAQGEPGAVRQAFATREVIVAGGAFNSPQMLLLSGIGPADELKELDIPVKVDLPGVGRNLQDHYEIAVIFRFEEEFSMFSECRAGEDDDPCMAQWDANGTGPYRSLGFDQLAKMTSSTADSETSDLVMYGGPGNIIGFLPPELPAEDIVGAYTHTVVKSNPRNRAGSVTLLTSDPRDVPDIQFRFFTDGADEDLQALAEGVERMRESFKAVPTPYTPIEEVYPGENLTGDALKDYIKSQAFAHHPASTCAIGPDDDPNAVLDADFRVRGTEGLRVVDASAFPNVPGSFPVIAIFMLSEKASEVILRDAL</sequence>
<dbReference type="GO" id="GO:0016614">
    <property type="term" value="F:oxidoreductase activity, acting on CH-OH group of donors"/>
    <property type="evidence" value="ECO:0007669"/>
    <property type="project" value="InterPro"/>
</dbReference>
<reference evidence="4 5" key="1">
    <citation type="submission" date="2013-03" db="EMBL/GenBank/DDBJ databases">
        <title>The Genome Sequence of Phialophora europaea CBS 101466.</title>
        <authorList>
            <consortium name="The Broad Institute Genomics Platform"/>
            <person name="Cuomo C."/>
            <person name="de Hoog S."/>
            <person name="Gorbushina A."/>
            <person name="Walker B."/>
            <person name="Young S.K."/>
            <person name="Zeng Q."/>
            <person name="Gargeya S."/>
            <person name="Fitzgerald M."/>
            <person name="Haas B."/>
            <person name="Abouelleil A."/>
            <person name="Allen A.W."/>
            <person name="Alvarado L."/>
            <person name="Arachchi H.M."/>
            <person name="Berlin A.M."/>
            <person name="Chapman S.B."/>
            <person name="Gainer-Dewar J."/>
            <person name="Goldberg J."/>
            <person name="Griggs A."/>
            <person name="Gujja S."/>
            <person name="Hansen M."/>
            <person name="Howarth C."/>
            <person name="Imamovic A."/>
            <person name="Ireland A."/>
            <person name="Larimer J."/>
            <person name="McCowan C."/>
            <person name="Murphy C."/>
            <person name="Pearson M."/>
            <person name="Poon T.W."/>
            <person name="Priest M."/>
            <person name="Roberts A."/>
            <person name="Saif S."/>
            <person name="Shea T."/>
            <person name="Sisk P."/>
            <person name="Sykes S."/>
            <person name="Wortman J."/>
            <person name="Nusbaum C."/>
            <person name="Birren B."/>
        </authorList>
    </citation>
    <scope>NUCLEOTIDE SEQUENCE [LARGE SCALE GENOMIC DNA]</scope>
    <source>
        <strain evidence="4 5">CBS 101466</strain>
    </source>
</reference>
<dbReference type="PANTHER" id="PTHR11552">
    <property type="entry name" value="GLUCOSE-METHANOL-CHOLINE GMC OXIDOREDUCTASE"/>
    <property type="match status" value="1"/>
</dbReference>
<dbReference type="GeneID" id="19975815"/>
<dbReference type="Gene3D" id="3.50.50.60">
    <property type="entry name" value="FAD/NAD(P)-binding domain"/>
    <property type="match status" value="1"/>
</dbReference>
<dbReference type="InterPro" id="IPR007867">
    <property type="entry name" value="GMC_OxRtase_C"/>
</dbReference>
<keyword evidence="2" id="KW-0732">Signal</keyword>
<dbReference type="PANTHER" id="PTHR11552:SF80">
    <property type="entry name" value="GMC OXIDOREDUCTASE"/>
    <property type="match status" value="1"/>
</dbReference>
<proteinExistence type="inferred from homology"/>
<evidence type="ECO:0000313" key="4">
    <source>
        <dbReference type="EMBL" id="ETN36199.1"/>
    </source>
</evidence>
<accession>W2RKE3</accession>
<feature type="chain" id="PRO_5004823548" description="Glucose-methanol-choline oxidoreductase N-terminal domain-containing protein" evidence="2">
    <location>
        <begin position="21"/>
        <end position="640"/>
    </location>
</feature>
<dbReference type="VEuPathDB" id="FungiDB:HMPREF1541_08476"/>
<dbReference type="Proteomes" id="UP000030752">
    <property type="component" value="Unassembled WGS sequence"/>
</dbReference>